<dbReference type="Pfam" id="PF02204">
    <property type="entry name" value="VPS9"/>
    <property type="match status" value="1"/>
</dbReference>
<sequence length="470" mass="52621">MGHAASYLCKDFSNCALRLGSCSPTAEMDASTTCSCVARRLISTGSIARWRILLSCLGQHYASRGIWKWNHPTRQPAHTAARHLTILVLVVNQLVRRISRRARGHHEAAAGEAAAAREVAMESPTSAASRPDFYDFLDRMRRPAAADLFRSIKSFLVSFSFHEPNAEEDGGKVQAFLTEMEGAIRGHPLWANATNQEIDHALEGLEKYIMTKLFDRTFGTSAEDAITDMEISQKIGLLQQFVKPHHLDIPKVLQNEASWLLAVKELQKINSFKAPREKLLCIMSCCQVINNLLLNISMSNDRTLSGADEFLPILIYITIKANPPQLHSNLKFVQLFRRETKLVSEVEYYLTNLISAKMFILDVNARSLSMEETEFQKHMESARLVTQISVASPSSSQGLPTSAMARKEEADLAGSKFPFMDSETESLSPEEVKQLHDLYRQVVSRYTLLSKALTKLSIDEDQLLSSVDDS</sequence>
<dbReference type="InterPro" id="IPR003123">
    <property type="entry name" value="VPS9"/>
</dbReference>
<proteinExistence type="predicted"/>
<dbReference type="GO" id="GO:0016192">
    <property type="term" value="P:vesicle-mediated transport"/>
    <property type="evidence" value="ECO:0007669"/>
    <property type="project" value="InterPro"/>
</dbReference>
<dbReference type="Gene3D" id="1.20.1050.80">
    <property type="entry name" value="VPS9 domain"/>
    <property type="match status" value="1"/>
</dbReference>
<evidence type="ECO:0000313" key="2">
    <source>
        <dbReference type="EMBL" id="RCV40013.1"/>
    </source>
</evidence>
<reference evidence="2" key="1">
    <citation type="journal article" date="2012" name="Nat. Biotechnol.">
        <title>Reference genome sequence of the model plant Setaria.</title>
        <authorList>
            <person name="Bennetzen J.L."/>
            <person name="Schmutz J."/>
            <person name="Wang H."/>
            <person name="Percifield R."/>
            <person name="Hawkins J."/>
            <person name="Pontaroli A.C."/>
            <person name="Estep M."/>
            <person name="Feng L."/>
            <person name="Vaughn J.N."/>
            <person name="Grimwood J."/>
            <person name="Jenkins J."/>
            <person name="Barry K."/>
            <person name="Lindquist E."/>
            <person name="Hellsten U."/>
            <person name="Deshpande S."/>
            <person name="Wang X."/>
            <person name="Wu X."/>
            <person name="Mitros T."/>
            <person name="Triplett J."/>
            <person name="Yang X."/>
            <person name="Ye C.Y."/>
            <person name="Mauro-Herrera M."/>
            <person name="Wang L."/>
            <person name="Li P."/>
            <person name="Sharma M."/>
            <person name="Sharma R."/>
            <person name="Ronald P.C."/>
            <person name="Panaud O."/>
            <person name="Kellogg E.A."/>
            <person name="Brutnell T.P."/>
            <person name="Doust A.N."/>
            <person name="Tuskan G.A."/>
            <person name="Rokhsar D."/>
            <person name="Devos K.M."/>
        </authorList>
    </citation>
    <scope>NUCLEOTIDE SEQUENCE [LARGE SCALE GENOMIC DNA]</scope>
    <source>
        <strain evidence="2">Yugu1</strain>
    </source>
</reference>
<evidence type="ECO:0000259" key="1">
    <source>
        <dbReference type="PROSITE" id="PS51205"/>
    </source>
</evidence>
<dbReference type="EMBL" id="CM003536">
    <property type="protein sequence ID" value="RCV40013.1"/>
    <property type="molecule type" value="Genomic_DNA"/>
</dbReference>
<dbReference type="PROSITE" id="PS51205">
    <property type="entry name" value="VPS9"/>
    <property type="match status" value="1"/>
</dbReference>
<dbReference type="InterPro" id="IPR037191">
    <property type="entry name" value="VPS9_dom_sf"/>
</dbReference>
<dbReference type="Gene3D" id="1.10.246.120">
    <property type="match status" value="1"/>
</dbReference>
<dbReference type="OrthoDB" id="300289at2759"/>
<dbReference type="InterPro" id="IPR045046">
    <property type="entry name" value="Vps9-like"/>
</dbReference>
<dbReference type="GO" id="GO:0005085">
    <property type="term" value="F:guanyl-nucleotide exchange factor activity"/>
    <property type="evidence" value="ECO:0007669"/>
    <property type="project" value="InterPro"/>
</dbReference>
<reference evidence="2" key="2">
    <citation type="submission" date="2015-07" db="EMBL/GenBank/DDBJ databases">
        <authorList>
            <person name="Noorani M."/>
        </authorList>
    </citation>
    <scope>NUCLEOTIDE SEQUENCE</scope>
    <source>
        <strain evidence="2">Yugu1</strain>
    </source>
</reference>
<dbReference type="SUPFAM" id="SSF109993">
    <property type="entry name" value="VPS9 domain"/>
    <property type="match status" value="1"/>
</dbReference>
<dbReference type="SMART" id="SM00167">
    <property type="entry name" value="VPS9"/>
    <property type="match status" value="1"/>
</dbReference>
<dbReference type="InterPro" id="IPR041545">
    <property type="entry name" value="DUF5601"/>
</dbReference>
<name>A0A368SCC4_SETIT</name>
<dbReference type="STRING" id="4555.A0A368SCC4"/>
<protein>
    <recommendedName>
        <fullName evidence="1">VPS9 domain-containing protein</fullName>
    </recommendedName>
</protein>
<accession>A0A368SCC4</accession>
<gene>
    <name evidence="2" type="ORF">SETIT_9G017100v2</name>
</gene>
<dbReference type="PANTHER" id="PTHR23101">
    <property type="entry name" value="RAB GDP/GTP EXCHANGE FACTOR"/>
    <property type="match status" value="1"/>
</dbReference>
<organism evidence="2">
    <name type="scientific">Setaria italica</name>
    <name type="common">Foxtail millet</name>
    <name type="synonym">Panicum italicum</name>
    <dbReference type="NCBI Taxonomy" id="4555"/>
    <lineage>
        <taxon>Eukaryota</taxon>
        <taxon>Viridiplantae</taxon>
        <taxon>Streptophyta</taxon>
        <taxon>Embryophyta</taxon>
        <taxon>Tracheophyta</taxon>
        <taxon>Spermatophyta</taxon>
        <taxon>Magnoliopsida</taxon>
        <taxon>Liliopsida</taxon>
        <taxon>Poales</taxon>
        <taxon>Poaceae</taxon>
        <taxon>PACMAD clade</taxon>
        <taxon>Panicoideae</taxon>
        <taxon>Panicodae</taxon>
        <taxon>Paniceae</taxon>
        <taxon>Cenchrinae</taxon>
        <taxon>Setaria</taxon>
    </lineage>
</organism>
<feature type="domain" description="VPS9" evidence="1">
    <location>
        <begin position="225"/>
        <end position="369"/>
    </location>
</feature>
<dbReference type="PANTHER" id="PTHR23101:SF63">
    <property type="entry name" value="VACUOLAR PROTEIN SORTING-ASSOCIATED PROTEIN 9A-LIKE ISOFORM X1"/>
    <property type="match status" value="1"/>
</dbReference>
<dbReference type="AlphaFoldDB" id="A0A368SCC4"/>
<dbReference type="Pfam" id="PF18151">
    <property type="entry name" value="DUF5601"/>
    <property type="match status" value="1"/>
</dbReference>